<dbReference type="VEuPathDB" id="PlasmoDB:PCYB_094480"/>
<protein>
    <submittedName>
        <fullName evidence="4">RNA binding protein</fullName>
    </submittedName>
</protein>
<dbReference type="EMBL" id="DF157101">
    <property type="protein sequence ID" value="GAB66664.1"/>
    <property type="molecule type" value="Genomic_DNA"/>
</dbReference>
<dbReference type="PROSITE" id="PS50102">
    <property type="entry name" value="RRM"/>
    <property type="match status" value="1"/>
</dbReference>
<dbReference type="InterPro" id="IPR052084">
    <property type="entry name" value="SF3B4_spliceosome_assoc"/>
</dbReference>
<feature type="compositionally biased region" description="Low complexity" evidence="2">
    <location>
        <begin position="900"/>
        <end position="939"/>
    </location>
</feature>
<evidence type="ECO:0000256" key="2">
    <source>
        <dbReference type="SAM" id="MobiDB-lite"/>
    </source>
</evidence>
<dbReference type="AlphaFoldDB" id="K6UTM5"/>
<dbReference type="PANTHER" id="PTHR48030">
    <property type="entry name" value="SPLICING FACTOR 3B SUBUNIT 4"/>
    <property type="match status" value="1"/>
</dbReference>
<dbReference type="RefSeq" id="XP_004222611.1">
    <property type="nucleotide sequence ID" value="XM_004222563.1"/>
</dbReference>
<dbReference type="GeneID" id="14693018"/>
<dbReference type="OMA" id="CANANML"/>
<dbReference type="GO" id="GO:0005730">
    <property type="term" value="C:nucleolus"/>
    <property type="evidence" value="ECO:0007669"/>
    <property type="project" value="TreeGrafter"/>
</dbReference>
<dbReference type="PANTHER" id="PTHR48030:SF3">
    <property type="entry name" value="SPLICING FACTOR 3B SUBUNIT 4"/>
    <property type="match status" value="1"/>
</dbReference>
<proteinExistence type="predicted"/>
<dbReference type="InterPro" id="IPR035979">
    <property type="entry name" value="RBD_domain_sf"/>
</dbReference>
<accession>K6UTM5</accession>
<dbReference type="PhylomeDB" id="K6UTM5"/>
<dbReference type="OrthoDB" id="439808at2759"/>
<feature type="domain" description="RRM" evidence="3">
    <location>
        <begin position="326"/>
        <end position="406"/>
    </location>
</feature>
<dbReference type="GO" id="GO:0003723">
    <property type="term" value="F:RNA binding"/>
    <property type="evidence" value="ECO:0007669"/>
    <property type="project" value="UniProtKB-UniRule"/>
</dbReference>
<sequence>MKSDYYNEGSMNEFSLDEVASQYIFSPKDYLGNSLNGEVLGMNGHMEKMQYASSLLGEMAGDRYSQHSARLPSGVIVAPPLMYDNCNGHAGHQNNDSTATHADFGNGWTHADFGSTSVHGNVRSTTVHTDNNGQEEENETMSTLVNAFTLKREENYYQNGSEMMRANEMSKTNSVNIADVSSVFNSNSCSLSNGNGRNMNNNSNVSSSHFPGKAAKGSNTSIFRTYDMVSPKDGIQNGAYGGHINGSIGGSIRGSNNQQGEKSGIGNGVENGVDNGIENGIGNGIENEIGNGIGNGIENGVGNGIENEIGNGIENGIENENEEPVIKLFFGNLAPITTEKDMHNLFSNFGKCDSLIILKDRRSKSRGSGFVTFYNMQEAVNAIKSLNNKIILSGAHKPLEVRFPENKEEKKLRTKLLNAAKWKGKKIAPSGCLPISTEDILNQSSLHMNNGPGGGGGSPGGNHRQPFLTPMETPSYFLTENEGPLYDIKETVSFGCTSGGMMDCANANMLKRTNANHYACSEDFSELRKTASETTNDTLLTDYVNRVEEGSNFCSSSRHNSYKKEQDNLLDDMNNMSLSKQRKEYSKFLPNFLLDNNPYGKNVASNSFQSLDEALGNIRKFSLDVDMEEVNVGSNGFVGALEVNGGLGRKVVHEIVHEKVPGLRSESGTVEEDSSCRHDSIGSARSFCKGDVQNASGAKATPSNLPPRSFNSRSFNSSSFNSSGRVMEEGDEANSYFSSFCHGFPVESKIMEDPNNTFFSYLNKDKSLANHNKGEEEVYQHKMDFCRKGGDFPGINELEEINHFRQLTELEEVSEAYERERSENDMRNVLLRGSEEMAEVGKEENLLSDIYEGNKGMASPPMNDDEYSNMNVHYLGFDLSRLIQINEDILLPQKEDMKKNSSSSKSNNNSSSKSNSNSNNNSSNNSNNNSSNSDNTNSNVGSTSQEVMEVGHMNGKEIMTTDFYQHRRRWRSSSSSSGSNDGNHMYKLHVGHAHGTMDLLNDDLFGNKNFDLNDNLSDEMLRNLISLYAQNKSSMITSHVFSYLNNVLCEINSALEIFNKFGVKTSMKNIAEEESLPE</sequence>
<feature type="region of interest" description="Disordered" evidence="2">
    <location>
        <begin position="115"/>
        <end position="140"/>
    </location>
</feature>
<dbReference type="InterPro" id="IPR000504">
    <property type="entry name" value="RRM_dom"/>
</dbReference>
<dbReference type="Proteomes" id="UP000006319">
    <property type="component" value="Chromosome 9"/>
</dbReference>
<feature type="compositionally biased region" description="Gly residues" evidence="2">
    <location>
        <begin position="451"/>
        <end position="460"/>
    </location>
</feature>
<gene>
    <name evidence="4" type="ORF">PCYB_094480</name>
</gene>
<feature type="region of interest" description="Disordered" evidence="2">
    <location>
        <begin position="894"/>
        <end position="942"/>
    </location>
</feature>
<evidence type="ECO:0000313" key="5">
    <source>
        <dbReference type="Proteomes" id="UP000006319"/>
    </source>
</evidence>
<dbReference type="eggNOG" id="KOG0144">
    <property type="taxonomic scope" value="Eukaryota"/>
</dbReference>
<dbReference type="Pfam" id="PF00076">
    <property type="entry name" value="RRM_1"/>
    <property type="match status" value="1"/>
</dbReference>
<keyword evidence="5" id="KW-1185">Reference proteome</keyword>
<name>K6UTM5_PLACD</name>
<dbReference type="Gene3D" id="3.30.70.330">
    <property type="match status" value="1"/>
</dbReference>
<organism evidence="4 5">
    <name type="scientific">Plasmodium cynomolgi (strain B)</name>
    <dbReference type="NCBI Taxonomy" id="1120755"/>
    <lineage>
        <taxon>Eukaryota</taxon>
        <taxon>Sar</taxon>
        <taxon>Alveolata</taxon>
        <taxon>Apicomplexa</taxon>
        <taxon>Aconoidasida</taxon>
        <taxon>Haemosporida</taxon>
        <taxon>Plasmodiidae</taxon>
        <taxon>Plasmodium</taxon>
        <taxon>Plasmodium (Plasmodium)</taxon>
    </lineage>
</organism>
<feature type="region of interest" description="Disordered" evidence="2">
    <location>
        <begin position="695"/>
        <end position="716"/>
    </location>
</feature>
<dbReference type="KEGG" id="pcy:PCYB_094480"/>
<dbReference type="SMART" id="SM00360">
    <property type="entry name" value="RRM"/>
    <property type="match status" value="1"/>
</dbReference>
<dbReference type="GO" id="GO:0048026">
    <property type="term" value="P:positive regulation of mRNA splicing, via spliceosome"/>
    <property type="evidence" value="ECO:0007669"/>
    <property type="project" value="TreeGrafter"/>
</dbReference>
<dbReference type="InterPro" id="IPR012677">
    <property type="entry name" value="Nucleotide-bd_a/b_plait_sf"/>
</dbReference>
<evidence type="ECO:0000256" key="1">
    <source>
        <dbReference type="PROSITE-ProRule" id="PRU00176"/>
    </source>
</evidence>
<dbReference type="SUPFAM" id="SSF54928">
    <property type="entry name" value="RNA-binding domain, RBD"/>
    <property type="match status" value="1"/>
</dbReference>
<evidence type="ECO:0000259" key="3">
    <source>
        <dbReference type="PROSITE" id="PS50102"/>
    </source>
</evidence>
<evidence type="ECO:0000313" key="4">
    <source>
        <dbReference type="EMBL" id="GAB66664.1"/>
    </source>
</evidence>
<feature type="region of interest" description="Disordered" evidence="2">
    <location>
        <begin position="446"/>
        <end position="470"/>
    </location>
</feature>
<keyword evidence="1" id="KW-0694">RNA-binding</keyword>
<reference evidence="4 5" key="1">
    <citation type="journal article" date="2012" name="Nat. Genet.">
        <title>Plasmodium cynomolgi genome sequences provide insight into Plasmodium vivax and the monkey malaria clade.</title>
        <authorList>
            <person name="Tachibana S."/>
            <person name="Sullivan S.A."/>
            <person name="Kawai S."/>
            <person name="Nakamura S."/>
            <person name="Kim H.R."/>
            <person name="Goto N."/>
            <person name="Arisue N."/>
            <person name="Palacpac N.M.Q."/>
            <person name="Honma H."/>
            <person name="Yagi M."/>
            <person name="Tougan T."/>
            <person name="Katakai Y."/>
            <person name="Kaneko O."/>
            <person name="Mita T."/>
            <person name="Kita K."/>
            <person name="Yasutomi Y."/>
            <person name="Sutton P.L."/>
            <person name="Shakhbatyan R."/>
            <person name="Horii T."/>
            <person name="Yasunaga T."/>
            <person name="Barnwell J.W."/>
            <person name="Escalante A.A."/>
            <person name="Carlton J.M."/>
            <person name="Tanabe K."/>
        </authorList>
    </citation>
    <scope>NUCLEOTIDE SEQUENCE [LARGE SCALE GENOMIC DNA]</scope>
    <source>
        <strain evidence="4 5">B</strain>
    </source>
</reference>
<feature type="compositionally biased region" description="Polar residues" evidence="2">
    <location>
        <begin position="115"/>
        <end position="132"/>
    </location>
</feature>
<dbReference type="GO" id="GO:0071011">
    <property type="term" value="C:precatalytic spliceosome"/>
    <property type="evidence" value="ECO:0007669"/>
    <property type="project" value="TreeGrafter"/>
</dbReference>